<dbReference type="Proteomes" id="UP000094828">
    <property type="component" value="Unassembled WGS sequence"/>
</dbReference>
<protein>
    <recommendedName>
        <fullName evidence="9 19">3-dehydroquinate synthase</fullName>
        <shortName evidence="19">DHQS</shortName>
        <ecNumber evidence="8 19">4.2.3.4</ecNumber>
    </recommendedName>
</protein>
<evidence type="ECO:0000256" key="8">
    <source>
        <dbReference type="ARBA" id="ARBA00013031"/>
    </source>
</evidence>
<keyword evidence="17 19" id="KW-0456">Lyase</keyword>
<dbReference type="Gene3D" id="1.20.1090.10">
    <property type="entry name" value="Dehydroquinate synthase-like - alpha domain"/>
    <property type="match status" value="1"/>
</dbReference>
<keyword evidence="12 19" id="KW-0479">Metal-binding</keyword>
<dbReference type="NCBIfam" id="TIGR01357">
    <property type="entry name" value="aroB"/>
    <property type="match status" value="1"/>
</dbReference>
<evidence type="ECO:0000256" key="14">
    <source>
        <dbReference type="ARBA" id="ARBA00022833"/>
    </source>
</evidence>
<dbReference type="GO" id="GO:0008652">
    <property type="term" value="P:amino acid biosynthetic process"/>
    <property type="evidence" value="ECO:0007669"/>
    <property type="project" value="UniProtKB-KW"/>
</dbReference>
<feature type="binding site" evidence="19">
    <location>
        <position position="195"/>
    </location>
    <ligand>
        <name>Zn(2+)</name>
        <dbReference type="ChEBI" id="CHEBI:29105"/>
    </ligand>
</feature>
<reference evidence="22 23" key="1">
    <citation type="submission" date="2016-05" db="EMBL/GenBank/DDBJ databases">
        <title>Genomic and physiological characterization of Planctopirus sp. isolated from fresh water lake.</title>
        <authorList>
            <person name="Subhash Y."/>
            <person name="Ramana C."/>
        </authorList>
    </citation>
    <scope>NUCLEOTIDE SEQUENCE [LARGE SCALE GENOMIC DNA]</scope>
    <source>
        <strain evidence="22 23">JC280</strain>
    </source>
</reference>
<comment type="pathway">
    <text evidence="6 19">Metabolic intermediate biosynthesis; chorismate biosynthesis; chorismate from D-erythrose 4-phosphate and phosphoenolpyruvate: step 2/7.</text>
</comment>
<organism evidence="22 23">
    <name type="scientific">Planctopirus hydrillae</name>
    <dbReference type="NCBI Taxonomy" id="1841610"/>
    <lineage>
        <taxon>Bacteria</taxon>
        <taxon>Pseudomonadati</taxon>
        <taxon>Planctomycetota</taxon>
        <taxon>Planctomycetia</taxon>
        <taxon>Planctomycetales</taxon>
        <taxon>Planctomycetaceae</taxon>
        <taxon>Planctopirus</taxon>
    </lineage>
</organism>
<dbReference type="InterPro" id="IPR016037">
    <property type="entry name" value="DHQ_synth_AroB"/>
</dbReference>
<keyword evidence="15 19" id="KW-0520">NAD</keyword>
<feature type="binding site" evidence="19">
    <location>
        <begin position="140"/>
        <end position="141"/>
    </location>
    <ligand>
        <name>NAD(+)</name>
        <dbReference type="ChEBI" id="CHEBI:57540"/>
    </ligand>
</feature>
<evidence type="ECO:0000256" key="4">
    <source>
        <dbReference type="ARBA" id="ARBA00003485"/>
    </source>
</evidence>
<feature type="binding site" evidence="19">
    <location>
        <position position="162"/>
    </location>
    <ligand>
        <name>NAD(+)</name>
        <dbReference type="ChEBI" id="CHEBI:57540"/>
    </ligand>
</feature>
<dbReference type="PIRSF" id="PIRSF001455">
    <property type="entry name" value="DHQ_synth"/>
    <property type="match status" value="1"/>
</dbReference>
<dbReference type="GO" id="GO:0009423">
    <property type="term" value="P:chorismate biosynthetic process"/>
    <property type="evidence" value="ECO:0007669"/>
    <property type="project" value="UniProtKB-UniRule"/>
</dbReference>
<feature type="domain" description="3-dehydroquinate synthase N-terminal" evidence="20">
    <location>
        <begin position="80"/>
        <end position="190"/>
    </location>
</feature>
<dbReference type="InterPro" id="IPR050071">
    <property type="entry name" value="Dehydroquinate_synthase"/>
</dbReference>
<keyword evidence="18 19" id="KW-0170">Cobalt</keyword>
<comment type="caution">
    <text evidence="19">Lacks conserved residue(s) required for the propagation of feature annotation.</text>
</comment>
<feature type="binding site" evidence="19">
    <location>
        <position position="153"/>
    </location>
    <ligand>
        <name>NAD(+)</name>
        <dbReference type="ChEBI" id="CHEBI:57540"/>
    </ligand>
</feature>
<evidence type="ECO:0000256" key="18">
    <source>
        <dbReference type="ARBA" id="ARBA00023285"/>
    </source>
</evidence>
<dbReference type="SUPFAM" id="SSF56796">
    <property type="entry name" value="Dehydroquinate synthase-like"/>
    <property type="match status" value="1"/>
</dbReference>
<evidence type="ECO:0000256" key="5">
    <source>
        <dbReference type="ARBA" id="ARBA00004496"/>
    </source>
</evidence>
<feature type="binding site" evidence="19">
    <location>
        <position position="259"/>
    </location>
    <ligand>
        <name>Zn(2+)</name>
        <dbReference type="ChEBI" id="CHEBI:29105"/>
    </ligand>
</feature>
<dbReference type="Pfam" id="PF01761">
    <property type="entry name" value="DHQ_synthase"/>
    <property type="match status" value="1"/>
</dbReference>
<evidence type="ECO:0000256" key="10">
    <source>
        <dbReference type="ARBA" id="ARBA00022490"/>
    </source>
</evidence>
<dbReference type="Gene3D" id="3.40.50.1970">
    <property type="match status" value="1"/>
</dbReference>
<evidence type="ECO:0000256" key="7">
    <source>
        <dbReference type="ARBA" id="ARBA00005412"/>
    </source>
</evidence>
<dbReference type="HAMAP" id="MF_00110">
    <property type="entry name" value="DHQ_synthase"/>
    <property type="match status" value="1"/>
</dbReference>
<comment type="cofactor">
    <cofactor evidence="2 19">
        <name>NAD(+)</name>
        <dbReference type="ChEBI" id="CHEBI:57540"/>
    </cofactor>
</comment>
<evidence type="ECO:0000256" key="3">
    <source>
        <dbReference type="ARBA" id="ARBA00001947"/>
    </source>
</evidence>
<comment type="cofactor">
    <cofactor evidence="19">
        <name>Co(2+)</name>
        <dbReference type="ChEBI" id="CHEBI:48828"/>
    </cofactor>
    <cofactor evidence="19">
        <name>Zn(2+)</name>
        <dbReference type="ChEBI" id="CHEBI:29105"/>
    </cofactor>
    <text evidence="19">Binds 1 divalent metal cation per subunit. Can use either Co(2+) or Zn(2+).</text>
</comment>
<gene>
    <name evidence="19" type="primary">aroB</name>
    <name evidence="22" type="ORF">A6X21_03105</name>
</gene>
<evidence type="ECO:0000256" key="16">
    <source>
        <dbReference type="ARBA" id="ARBA00023141"/>
    </source>
</evidence>
<accession>A0A1C3EP32</accession>
<keyword evidence="16 19" id="KW-0057">Aromatic amino acid biosynthesis</keyword>
<evidence type="ECO:0000259" key="21">
    <source>
        <dbReference type="Pfam" id="PF24621"/>
    </source>
</evidence>
<proteinExistence type="inferred from homology"/>
<dbReference type="FunFam" id="3.40.50.1970:FF:000007">
    <property type="entry name" value="Pentafunctional AROM polypeptide"/>
    <property type="match status" value="1"/>
</dbReference>
<dbReference type="STRING" id="1841610.A6X21_03105"/>
<keyword evidence="13 19" id="KW-0547">Nucleotide-binding</keyword>
<comment type="subcellular location">
    <subcellularLocation>
        <location evidence="5 19">Cytoplasm</location>
    </subcellularLocation>
</comment>
<dbReference type="EC" id="4.2.3.4" evidence="8 19"/>
<evidence type="ECO:0000313" key="23">
    <source>
        <dbReference type="Proteomes" id="UP000094828"/>
    </source>
</evidence>
<comment type="caution">
    <text evidence="22">The sequence shown here is derived from an EMBL/GenBank/DDBJ whole genome shotgun (WGS) entry which is preliminary data.</text>
</comment>
<dbReference type="GO" id="GO:0009073">
    <property type="term" value="P:aromatic amino acid family biosynthetic process"/>
    <property type="evidence" value="ECO:0007669"/>
    <property type="project" value="UniProtKB-KW"/>
</dbReference>
<dbReference type="InterPro" id="IPR030963">
    <property type="entry name" value="DHQ_synth_fam"/>
</dbReference>
<evidence type="ECO:0000256" key="12">
    <source>
        <dbReference type="ARBA" id="ARBA00022723"/>
    </source>
</evidence>
<comment type="catalytic activity">
    <reaction evidence="1 19">
        <text>7-phospho-2-dehydro-3-deoxy-D-arabino-heptonate = 3-dehydroquinate + phosphate</text>
        <dbReference type="Rhea" id="RHEA:21968"/>
        <dbReference type="ChEBI" id="CHEBI:32364"/>
        <dbReference type="ChEBI" id="CHEBI:43474"/>
        <dbReference type="ChEBI" id="CHEBI:58394"/>
        <dbReference type="EC" id="4.2.3.4"/>
    </reaction>
</comment>
<evidence type="ECO:0000256" key="15">
    <source>
        <dbReference type="ARBA" id="ARBA00023027"/>
    </source>
</evidence>
<keyword evidence="11 19" id="KW-0028">Amino-acid biosynthesis</keyword>
<dbReference type="CDD" id="cd08195">
    <property type="entry name" value="DHQS"/>
    <property type="match status" value="1"/>
</dbReference>
<dbReference type="UniPathway" id="UPA00053">
    <property type="reaction ID" value="UER00085"/>
</dbReference>
<keyword evidence="10 19" id="KW-0963">Cytoplasm</keyword>
<dbReference type="GO" id="GO:0046872">
    <property type="term" value="F:metal ion binding"/>
    <property type="evidence" value="ECO:0007669"/>
    <property type="project" value="UniProtKB-KW"/>
</dbReference>
<feature type="binding site" evidence="19">
    <location>
        <begin position="116"/>
        <end position="120"/>
    </location>
    <ligand>
        <name>NAD(+)</name>
        <dbReference type="ChEBI" id="CHEBI:57540"/>
    </ligand>
</feature>
<dbReference type="AlphaFoldDB" id="A0A1C3EP32"/>
<dbReference type="GO" id="GO:0000166">
    <property type="term" value="F:nucleotide binding"/>
    <property type="evidence" value="ECO:0007669"/>
    <property type="project" value="UniProtKB-KW"/>
</dbReference>
<keyword evidence="23" id="KW-1185">Reference proteome</keyword>
<keyword evidence="14 19" id="KW-0862">Zinc</keyword>
<dbReference type="RefSeq" id="WP_068846578.1">
    <property type="nucleotide sequence ID" value="NZ_LYDR01000039.1"/>
</dbReference>
<comment type="similarity">
    <text evidence="7 19">Belongs to the sugar phosphate cyclases superfamily. Dehydroquinate synthase family.</text>
</comment>
<evidence type="ECO:0000256" key="11">
    <source>
        <dbReference type="ARBA" id="ARBA00022605"/>
    </source>
</evidence>
<dbReference type="GO" id="GO:0003856">
    <property type="term" value="F:3-dehydroquinate synthase activity"/>
    <property type="evidence" value="ECO:0007669"/>
    <property type="project" value="UniProtKB-UniRule"/>
</dbReference>
<feature type="domain" description="3-dehydroquinate synthase C-terminal" evidence="21">
    <location>
        <begin position="192"/>
        <end position="339"/>
    </location>
</feature>
<dbReference type="InterPro" id="IPR056179">
    <property type="entry name" value="DHQS_C"/>
</dbReference>
<comment type="function">
    <text evidence="4 19">Catalyzes the conversion of 3-deoxy-D-arabino-heptulosonate 7-phosphate (DAHP) to dehydroquinate (DHQ).</text>
</comment>
<evidence type="ECO:0000256" key="1">
    <source>
        <dbReference type="ARBA" id="ARBA00001393"/>
    </source>
</evidence>
<evidence type="ECO:0000259" key="20">
    <source>
        <dbReference type="Pfam" id="PF01761"/>
    </source>
</evidence>
<evidence type="ECO:0000256" key="6">
    <source>
        <dbReference type="ARBA" id="ARBA00004661"/>
    </source>
</evidence>
<dbReference type="EMBL" id="LYDR01000039">
    <property type="protein sequence ID" value="ODA34997.1"/>
    <property type="molecule type" value="Genomic_DNA"/>
</dbReference>
<comment type="cofactor">
    <cofactor evidence="3">
        <name>Zn(2+)</name>
        <dbReference type="ChEBI" id="CHEBI:29105"/>
    </cofactor>
</comment>
<sequence length="374" mass="39783">MQDIDRPSAASSKLTVVPVKLGARSYQVRIGAGLSKQVAIELGNPGSALVVSDTNVAPLAGEKLARQLAEAGWNARLAVQPAGETAKSLREIEKLYDQLIAMQADRSTHVIAVGGGVVGDAAGFAAATYARGLPFIQVPTTLLAAVDSSVGGKVGVNLPAAKNIVGAFHQPKTVFIDTDLLATLPPREFAAGMAEVVKYGMILDESFFDWLEAEEARIQSHDPTCLARIIQRSCELKAQVVEADEFETTGLRAVLNFGHTFGHAYEALAKYGTLLHGEAVSIGMIDAATLACQLGRIPEDVVARLTKLLQSFQLPVSLPSETKLDPQQIIATMRLDKKSVGGKLRLILPTKIGHVESVRDVSEALVLKIVARHG</sequence>
<evidence type="ECO:0000256" key="9">
    <source>
        <dbReference type="ARBA" id="ARBA00017684"/>
    </source>
</evidence>
<dbReference type="InterPro" id="IPR030960">
    <property type="entry name" value="DHQS/DOIS_N"/>
</dbReference>
<dbReference type="GO" id="GO:0005737">
    <property type="term" value="C:cytoplasm"/>
    <property type="evidence" value="ECO:0007669"/>
    <property type="project" value="UniProtKB-SubCell"/>
</dbReference>
<feature type="binding site" evidence="19">
    <location>
        <position position="276"/>
    </location>
    <ligand>
        <name>Zn(2+)</name>
        <dbReference type="ChEBI" id="CHEBI:29105"/>
    </ligand>
</feature>
<name>A0A1C3EP32_9PLAN</name>
<dbReference type="PANTHER" id="PTHR43622:SF7">
    <property type="entry name" value="3-DEHYDROQUINATE SYNTHASE, CHLOROPLASTIC"/>
    <property type="match status" value="1"/>
</dbReference>
<evidence type="ECO:0000256" key="19">
    <source>
        <dbReference type="HAMAP-Rule" id="MF_00110"/>
    </source>
</evidence>
<evidence type="ECO:0000256" key="17">
    <source>
        <dbReference type="ARBA" id="ARBA00023239"/>
    </source>
</evidence>
<evidence type="ECO:0000256" key="13">
    <source>
        <dbReference type="ARBA" id="ARBA00022741"/>
    </source>
</evidence>
<evidence type="ECO:0000256" key="2">
    <source>
        <dbReference type="ARBA" id="ARBA00001911"/>
    </source>
</evidence>
<dbReference type="OrthoDB" id="9806583at2"/>
<dbReference type="PANTHER" id="PTHR43622">
    <property type="entry name" value="3-DEHYDROQUINATE SYNTHASE"/>
    <property type="match status" value="1"/>
</dbReference>
<evidence type="ECO:0000313" key="22">
    <source>
        <dbReference type="EMBL" id="ODA34997.1"/>
    </source>
</evidence>
<dbReference type="Pfam" id="PF24621">
    <property type="entry name" value="DHQS_C"/>
    <property type="match status" value="1"/>
</dbReference>